<dbReference type="VEuPathDB" id="VectorBase:HLOH_055071"/>
<comment type="caution">
    <text evidence="2">The sequence shown here is derived from an EMBL/GenBank/DDBJ whole genome shotgun (WGS) entry which is preliminary data.</text>
</comment>
<dbReference type="Gene3D" id="3.30.1360.180">
    <property type="match status" value="1"/>
</dbReference>
<dbReference type="OrthoDB" id="415411at2759"/>
<sequence>MTFFSSGHASGPDSLERREALKSADNVIKHLLDEARKQNMRDQVYSTLKGANIKGLNVFKREELPELYHLKNTYLTQPIVLTADPGYQIKKVSFIGQSYGSTPQENCIYSSHSDESRITHS</sequence>
<proteinExistence type="predicted"/>
<gene>
    <name evidence="2" type="ORF">HPB48_004012</name>
</gene>
<dbReference type="EMBL" id="JABSTR010000004">
    <property type="protein sequence ID" value="KAH9367417.1"/>
    <property type="molecule type" value="Genomic_DNA"/>
</dbReference>
<feature type="region of interest" description="Disordered" evidence="1">
    <location>
        <begin position="101"/>
        <end position="121"/>
    </location>
</feature>
<evidence type="ECO:0000313" key="3">
    <source>
        <dbReference type="Proteomes" id="UP000821853"/>
    </source>
</evidence>
<organism evidence="2 3">
    <name type="scientific">Haemaphysalis longicornis</name>
    <name type="common">Bush tick</name>
    <dbReference type="NCBI Taxonomy" id="44386"/>
    <lineage>
        <taxon>Eukaryota</taxon>
        <taxon>Metazoa</taxon>
        <taxon>Ecdysozoa</taxon>
        <taxon>Arthropoda</taxon>
        <taxon>Chelicerata</taxon>
        <taxon>Arachnida</taxon>
        <taxon>Acari</taxon>
        <taxon>Parasitiformes</taxon>
        <taxon>Ixodida</taxon>
        <taxon>Ixodoidea</taxon>
        <taxon>Ixodidae</taxon>
        <taxon>Haemaphysalinae</taxon>
        <taxon>Haemaphysalis</taxon>
    </lineage>
</organism>
<accession>A0A9J6FYJ2</accession>
<dbReference type="Proteomes" id="UP000821853">
    <property type="component" value="Chromosome 2"/>
</dbReference>
<reference evidence="2 3" key="1">
    <citation type="journal article" date="2020" name="Cell">
        <title>Large-Scale Comparative Analyses of Tick Genomes Elucidate Their Genetic Diversity and Vector Capacities.</title>
        <authorList>
            <consortium name="Tick Genome and Microbiome Consortium (TIGMIC)"/>
            <person name="Jia N."/>
            <person name="Wang J."/>
            <person name="Shi W."/>
            <person name="Du L."/>
            <person name="Sun Y."/>
            <person name="Zhan W."/>
            <person name="Jiang J.F."/>
            <person name="Wang Q."/>
            <person name="Zhang B."/>
            <person name="Ji P."/>
            <person name="Bell-Sakyi L."/>
            <person name="Cui X.M."/>
            <person name="Yuan T.T."/>
            <person name="Jiang B.G."/>
            <person name="Yang W.F."/>
            <person name="Lam T.T."/>
            <person name="Chang Q.C."/>
            <person name="Ding S.J."/>
            <person name="Wang X.J."/>
            <person name="Zhu J.G."/>
            <person name="Ruan X.D."/>
            <person name="Zhao L."/>
            <person name="Wei J.T."/>
            <person name="Ye R.Z."/>
            <person name="Que T.C."/>
            <person name="Du C.H."/>
            <person name="Zhou Y.H."/>
            <person name="Cheng J.X."/>
            <person name="Dai P.F."/>
            <person name="Guo W.B."/>
            <person name="Han X.H."/>
            <person name="Huang E.J."/>
            <person name="Li L.F."/>
            <person name="Wei W."/>
            <person name="Gao Y.C."/>
            <person name="Liu J.Z."/>
            <person name="Shao H.Z."/>
            <person name="Wang X."/>
            <person name="Wang C.C."/>
            <person name="Yang T.C."/>
            <person name="Huo Q.B."/>
            <person name="Li W."/>
            <person name="Chen H.Y."/>
            <person name="Chen S.E."/>
            <person name="Zhou L.G."/>
            <person name="Ni X.B."/>
            <person name="Tian J.H."/>
            <person name="Sheng Y."/>
            <person name="Liu T."/>
            <person name="Pan Y.S."/>
            <person name="Xia L.Y."/>
            <person name="Li J."/>
            <person name="Zhao F."/>
            <person name="Cao W.C."/>
        </authorList>
    </citation>
    <scope>NUCLEOTIDE SEQUENCE [LARGE SCALE GENOMIC DNA]</scope>
    <source>
        <strain evidence="2">HaeL-2018</strain>
    </source>
</reference>
<name>A0A9J6FYJ2_HAELO</name>
<feature type="compositionally biased region" description="Basic and acidic residues" evidence="1">
    <location>
        <begin position="112"/>
        <end position="121"/>
    </location>
</feature>
<dbReference type="InterPro" id="IPR017850">
    <property type="entry name" value="Alkaline_phosphatase_core_sf"/>
</dbReference>
<feature type="compositionally biased region" description="Polar residues" evidence="1">
    <location>
        <begin position="101"/>
        <end position="111"/>
    </location>
</feature>
<dbReference type="AlphaFoldDB" id="A0A9J6FYJ2"/>
<protein>
    <submittedName>
        <fullName evidence="2">Uncharacterized protein</fullName>
    </submittedName>
</protein>
<evidence type="ECO:0000313" key="2">
    <source>
        <dbReference type="EMBL" id="KAH9367417.1"/>
    </source>
</evidence>
<dbReference type="SUPFAM" id="SSF53649">
    <property type="entry name" value="Alkaline phosphatase-like"/>
    <property type="match status" value="1"/>
</dbReference>
<evidence type="ECO:0000256" key="1">
    <source>
        <dbReference type="SAM" id="MobiDB-lite"/>
    </source>
</evidence>
<keyword evidence="3" id="KW-1185">Reference proteome</keyword>